<dbReference type="InterPro" id="IPR038534">
    <property type="entry name" value="Rtr1/RPAP2_sf"/>
</dbReference>
<dbReference type="PANTHER" id="PTHR14732">
    <property type="entry name" value="RNA POLYMERASE II SUBUNIT B1 CTD PHOSPHATASE RPAP2-RELATED"/>
    <property type="match status" value="1"/>
</dbReference>
<protein>
    <recommendedName>
        <fullName evidence="12">RNA polymerase II subunit B1 CTD phosphatase RPAP2 homolog</fullName>
        <ecNumber evidence="12">3.1.3.16</ecNumber>
    </recommendedName>
</protein>
<evidence type="ECO:0000313" key="15">
    <source>
        <dbReference type="Proteomes" id="UP000001997"/>
    </source>
</evidence>
<evidence type="ECO:0000256" key="1">
    <source>
        <dbReference type="ARBA" id="ARBA00004123"/>
    </source>
</evidence>
<dbReference type="FunCoup" id="A5DKK2">
    <property type="interactions" value="334"/>
</dbReference>
<dbReference type="Pfam" id="PF04181">
    <property type="entry name" value="RPAP2_Rtr1"/>
    <property type="match status" value="1"/>
</dbReference>
<dbReference type="STRING" id="294746.A5DKK2"/>
<evidence type="ECO:0000256" key="12">
    <source>
        <dbReference type="RuleBase" id="RU367080"/>
    </source>
</evidence>
<dbReference type="KEGG" id="pgu:PGUG_03803"/>
<dbReference type="OMA" id="CCKEHYQ"/>
<dbReference type="AlphaFoldDB" id="A5DKK2"/>
<keyword evidence="15" id="KW-1185">Reference proteome</keyword>
<dbReference type="GO" id="GO:0043175">
    <property type="term" value="F:RNA polymerase core enzyme binding"/>
    <property type="evidence" value="ECO:0007669"/>
    <property type="project" value="UniProtKB-UniRule"/>
</dbReference>
<comment type="subcellular location">
    <subcellularLocation>
        <location evidence="1 12">Nucleus</location>
    </subcellularLocation>
</comment>
<evidence type="ECO:0000256" key="7">
    <source>
        <dbReference type="ARBA" id="ARBA00022912"/>
    </source>
</evidence>
<keyword evidence="4 12" id="KW-0863">Zinc-finger</keyword>
<dbReference type="GeneID" id="5125939"/>
<gene>
    <name evidence="14" type="ORF">PGUG_03803</name>
</gene>
<feature type="domain" description="RTR1-type" evidence="13">
    <location>
        <begin position="50"/>
        <end position="153"/>
    </location>
</feature>
<dbReference type="Gene3D" id="1.25.40.820">
    <property type="match status" value="1"/>
</dbReference>
<evidence type="ECO:0000256" key="6">
    <source>
        <dbReference type="ARBA" id="ARBA00022833"/>
    </source>
</evidence>
<evidence type="ECO:0000256" key="5">
    <source>
        <dbReference type="ARBA" id="ARBA00022801"/>
    </source>
</evidence>
<keyword evidence="7 12" id="KW-0904">Protein phosphatase</keyword>
<evidence type="ECO:0000256" key="10">
    <source>
        <dbReference type="ARBA" id="ARBA00048336"/>
    </source>
</evidence>
<keyword evidence="5 12" id="KW-0378">Hydrolase</keyword>
<comment type="function">
    <text evidence="12">Putative RNA polymerase II subunit B1 C-terminal domain (CTD) phosphatase involved in RNA polymerase II transcription regulation.</text>
</comment>
<dbReference type="Proteomes" id="UP000001997">
    <property type="component" value="Unassembled WGS sequence"/>
</dbReference>
<evidence type="ECO:0000256" key="11">
    <source>
        <dbReference type="PROSITE-ProRule" id="PRU00812"/>
    </source>
</evidence>
<dbReference type="PROSITE" id="PS51479">
    <property type="entry name" value="ZF_RTR1"/>
    <property type="match status" value="1"/>
</dbReference>
<dbReference type="OrthoDB" id="2590500at2759"/>
<organism evidence="14 15">
    <name type="scientific">Meyerozyma guilliermondii (strain ATCC 6260 / CBS 566 / DSM 6381 / JCM 1539 / NBRC 10279 / NRRL Y-324)</name>
    <name type="common">Yeast</name>
    <name type="synonym">Candida guilliermondii</name>
    <dbReference type="NCBI Taxonomy" id="294746"/>
    <lineage>
        <taxon>Eukaryota</taxon>
        <taxon>Fungi</taxon>
        <taxon>Dikarya</taxon>
        <taxon>Ascomycota</taxon>
        <taxon>Saccharomycotina</taxon>
        <taxon>Pichiomycetes</taxon>
        <taxon>Debaryomycetaceae</taxon>
        <taxon>Meyerozyma</taxon>
    </lineage>
</organism>
<keyword evidence="6 12" id="KW-0862">Zinc</keyword>
<evidence type="ECO:0000256" key="8">
    <source>
        <dbReference type="ARBA" id="ARBA00023242"/>
    </source>
</evidence>
<keyword evidence="3 12" id="KW-0479">Metal-binding</keyword>
<accession>A5DKK2</accession>
<comment type="catalytic activity">
    <reaction evidence="10 12">
        <text>O-phospho-L-threonyl-[protein] + H2O = L-threonyl-[protein] + phosphate</text>
        <dbReference type="Rhea" id="RHEA:47004"/>
        <dbReference type="Rhea" id="RHEA-COMP:11060"/>
        <dbReference type="Rhea" id="RHEA-COMP:11605"/>
        <dbReference type="ChEBI" id="CHEBI:15377"/>
        <dbReference type="ChEBI" id="CHEBI:30013"/>
        <dbReference type="ChEBI" id="CHEBI:43474"/>
        <dbReference type="ChEBI" id="CHEBI:61977"/>
        <dbReference type="EC" id="3.1.3.16"/>
    </reaction>
</comment>
<evidence type="ECO:0000256" key="4">
    <source>
        <dbReference type="ARBA" id="ARBA00022771"/>
    </source>
</evidence>
<evidence type="ECO:0000256" key="2">
    <source>
        <dbReference type="ARBA" id="ARBA00005676"/>
    </source>
</evidence>
<dbReference type="HOGENOM" id="CLU_086709_0_0_1"/>
<dbReference type="PANTHER" id="PTHR14732:SF0">
    <property type="entry name" value="RNA POLYMERASE II SUBUNIT B1 CTD PHOSPHATASE RPAP2-RELATED"/>
    <property type="match status" value="1"/>
</dbReference>
<comment type="similarity">
    <text evidence="2 11 12">Belongs to the RPAP2 family.</text>
</comment>
<dbReference type="RefSeq" id="XP_001484422.2">
    <property type="nucleotide sequence ID" value="XM_001484372.1"/>
</dbReference>
<name>A5DKK2_PICGU</name>
<dbReference type="GO" id="GO:0005737">
    <property type="term" value="C:cytoplasm"/>
    <property type="evidence" value="ECO:0007669"/>
    <property type="project" value="TreeGrafter"/>
</dbReference>
<reference evidence="14 15" key="1">
    <citation type="journal article" date="2009" name="Nature">
        <title>Evolution of pathogenicity and sexual reproduction in eight Candida genomes.</title>
        <authorList>
            <person name="Butler G."/>
            <person name="Rasmussen M.D."/>
            <person name="Lin M.F."/>
            <person name="Santos M.A."/>
            <person name="Sakthikumar S."/>
            <person name="Munro C.A."/>
            <person name="Rheinbay E."/>
            <person name="Grabherr M."/>
            <person name="Forche A."/>
            <person name="Reedy J.L."/>
            <person name="Agrafioti I."/>
            <person name="Arnaud M.B."/>
            <person name="Bates S."/>
            <person name="Brown A.J."/>
            <person name="Brunke S."/>
            <person name="Costanzo M.C."/>
            <person name="Fitzpatrick D.A."/>
            <person name="de Groot P.W."/>
            <person name="Harris D."/>
            <person name="Hoyer L.L."/>
            <person name="Hube B."/>
            <person name="Klis F.M."/>
            <person name="Kodira C."/>
            <person name="Lennard N."/>
            <person name="Logue M.E."/>
            <person name="Martin R."/>
            <person name="Neiman A.M."/>
            <person name="Nikolaou E."/>
            <person name="Quail M.A."/>
            <person name="Quinn J."/>
            <person name="Santos M.C."/>
            <person name="Schmitzberger F.F."/>
            <person name="Sherlock G."/>
            <person name="Shah P."/>
            <person name="Silverstein K.A."/>
            <person name="Skrzypek M.S."/>
            <person name="Soll D."/>
            <person name="Staggs R."/>
            <person name="Stansfield I."/>
            <person name="Stumpf M.P."/>
            <person name="Sudbery P.E."/>
            <person name="Srikantha T."/>
            <person name="Zeng Q."/>
            <person name="Berman J."/>
            <person name="Berriman M."/>
            <person name="Heitman J."/>
            <person name="Gow N.A."/>
            <person name="Lorenz M.C."/>
            <person name="Birren B.W."/>
            <person name="Kellis M."/>
            <person name="Cuomo C.A."/>
        </authorList>
    </citation>
    <scope>NUCLEOTIDE SEQUENCE [LARGE SCALE GENOMIC DNA]</scope>
    <source>
        <strain evidence="15">ATCC 6260 / CBS 566 / DSM 6381 / JCM 1539 / NBRC 10279 / NRRL Y-324</strain>
    </source>
</reference>
<comment type="catalytic activity">
    <reaction evidence="9 12">
        <text>O-phospho-L-seryl-[protein] + H2O = L-seryl-[protein] + phosphate</text>
        <dbReference type="Rhea" id="RHEA:20629"/>
        <dbReference type="Rhea" id="RHEA-COMP:9863"/>
        <dbReference type="Rhea" id="RHEA-COMP:11604"/>
        <dbReference type="ChEBI" id="CHEBI:15377"/>
        <dbReference type="ChEBI" id="CHEBI:29999"/>
        <dbReference type="ChEBI" id="CHEBI:43474"/>
        <dbReference type="ChEBI" id="CHEBI:83421"/>
        <dbReference type="EC" id="3.1.3.16"/>
    </reaction>
</comment>
<evidence type="ECO:0000256" key="3">
    <source>
        <dbReference type="ARBA" id="ARBA00022723"/>
    </source>
</evidence>
<keyword evidence="8 12" id="KW-0539">Nucleus</keyword>
<dbReference type="VEuPathDB" id="FungiDB:PGUG_03803"/>
<dbReference type="EMBL" id="CH408158">
    <property type="protein sequence ID" value="EDK39705.2"/>
    <property type="molecule type" value="Genomic_DNA"/>
</dbReference>
<dbReference type="GO" id="GO:0008420">
    <property type="term" value="F:RNA polymerase II CTD heptapeptide repeat phosphatase activity"/>
    <property type="evidence" value="ECO:0007669"/>
    <property type="project" value="UniProtKB-UniRule"/>
</dbReference>
<dbReference type="eggNOG" id="KOG4780">
    <property type="taxonomic scope" value="Eukaryota"/>
</dbReference>
<dbReference type="InParanoid" id="A5DKK2"/>
<evidence type="ECO:0000256" key="9">
    <source>
        <dbReference type="ARBA" id="ARBA00047761"/>
    </source>
</evidence>
<dbReference type="InterPro" id="IPR039693">
    <property type="entry name" value="Rtr1/RPAP2"/>
</dbReference>
<dbReference type="GO" id="GO:0008270">
    <property type="term" value="F:zinc ion binding"/>
    <property type="evidence" value="ECO:0007669"/>
    <property type="project" value="UniProtKB-KW"/>
</dbReference>
<evidence type="ECO:0000313" key="14">
    <source>
        <dbReference type="EMBL" id="EDK39705.2"/>
    </source>
</evidence>
<dbReference type="GO" id="GO:0005634">
    <property type="term" value="C:nucleus"/>
    <property type="evidence" value="ECO:0007669"/>
    <property type="project" value="UniProtKB-SubCell"/>
</dbReference>
<dbReference type="InterPro" id="IPR007308">
    <property type="entry name" value="Rtr1/RPAP2_dom"/>
</dbReference>
<sequence length="279" mass="31348">MKQLSIADFAPQVASYASGTLLSPGDASKLTLMITELMLDHNVDYNLLKFLSRFLTPQSYDELIEERNIEHECGYIVCDQSPKRQVRRLSANSNGTTTANGDPQATTKFQIYNRKPSIILPNTFSSQFCCKEHYQASLFYRNQLKEEALFAREHILTTPPFSPSAPPQWYENGIKLLEEVLQKHEELRGSGKTLSDVITMMNGMHIADNDNKDTSNLIQLLEDFDIVEKEGGLDGDSAIVDEEDEEDVDNDSQAPFNNNLSRSIDGYVTSNKSFGGYVV</sequence>
<evidence type="ECO:0000259" key="13">
    <source>
        <dbReference type="PROSITE" id="PS51479"/>
    </source>
</evidence>
<proteinExistence type="inferred from homology"/>
<dbReference type="EC" id="3.1.3.16" evidence="12"/>